<comment type="caution">
    <text evidence="1">The sequence shown here is derived from an EMBL/GenBank/DDBJ whole genome shotgun (WGS) entry which is preliminary data.</text>
</comment>
<gene>
    <name evidence="1" type="ORF">ABVQ20_01130</name>
</gene>
<sequence length="126" mass="14237">MSDRRHSGLKLAAFAGLCLVVAGCATSARRDDGWLTTDQANAESKQMQADGMMPVAIDCWSDKSTSPPEYLLRTKWAPNPRNLLWRWDVGDANYMKQRKIAAARDRLKIVQFRSDINSYCAIWRSA</sequence>
<keyword evidence="2" id="KW-1185">Reference proteome</keyword>
<accession>A0ABV2D6D0</accession>
<proteinExistence type="predicted"/>
<dbReference type="RefSeq" id="WP_354457667.1">
    <property type="nucleotide sequence ID" value="NZ_JBEWSZ010000001.1"/>
</dbReference>
<organism evidence="1 2">
    <name type="scientific">Mesorhizobium shangrilense</name>
    <dbReference type="NCBI Taxonomy" id="460060"/>
    <lineage>
        <taxon>Bacteria</taxon>
        <taxon>Pseudomonadati</taxon>
        <taxon>Pseudomonadota</taxon>
        <taxon>Alphaproteobacteria</taxon>
        <taxon>Hyphomicrobiales</taxon>
        <taxon>Phyllobacteriaceae</taxon>
        <taxon>Mesorhizobium</taxon>
    </lineage>
</organism>
<evidence type="ECO:0000313" key="1">
    <source>
        <dbReference type="EMBL" id="MET2825575.1"/>
    </source>
</evidence>
<dbReference type="EMBL" id="JBEWSZ010000001">
    <property type="protein sequence ID" value="MET2825575.1"/>
    <property type="molecule type" value="Genomic_DNA"/>
</dbReference>
<dbReference type="PROSITE" id="PS51257">
    <property type="entry name" value="PROKAR_LIPOPROTEIN"/>
    <property type="match status" value="1"/>
</dbReference>
<reference evidence="1 2" key="1">
    <citation type="submission" date="2024-06" db="EMBL/GenBank/DDBJ databases">
        <authorList>
            <person name="Kim D.-U."/>
        </authorList>
    </citation>
    <scope>NUCLEOTIDE SEQUENCE [LARGE SCALE GENOMIC DNA]</scope>
    <source>
        <strain evidence="1 2">KACC15460</strain>
    </source>
</reference>
<evidence type="ECO:0000313" key="2">
    <source>
        <dbReference type="Proteomes" id="UP001548832"/>
    </source>
</evidence>
<name>A0ABV2D6D0_9HYPH</name>
<dbReference type="Proteomes" id="UP001548832">
    <property type="component" value="Unassembled WGS sequence"/>
</dbReference>
<protein>
    <submittedName>
        <fullName evidence="1">Uncharacterized protein</fullName>
    </submittedName>
</protein>